<keyword evidence="4 7" id="KW-0689">Ribosomal protein</keyword>
<keyword evidence="9" id="KW-0150">Chloroplast</keyword>
<dbReference type="AlphaFoldDB" id="B2Y1Y1"/>
<dbReference type="Gene3D" id="4.10.640.10">
    <property type="entry name" value="Ribosomal protein S18"/>
    <property type="match status" value="1"/>
</dbReference>
<dbReference type="EMBL" id="AP009568">
    <property type="protein sequence ID" value="BAH11207.1"/>
    <property type="molecule type" value="Genomic_DNA"/>
</dbReference>
<evidence type="ECO:0000256" key="3">
    <source>
        <dbReference type="ARBA" id="ARBA00022884"/>
    </source>
</evidence>
<dbReference type="PRINTS" id="PR00974">
    <property type="entry name" value="RIBOSOMALS18"/>
</dbReference>
<feature type="region of interest" description="Disordered" evidence="8">
    <location>
        <begin position="1"/>
        <end position="96"/>
    </location>
</feature>
<feature type="compositionally biased region" description="Basic residues" evidence="8">
    <location>
        <begin position="61"/>
        <end position="90"/>
    </location>
</feature>
<dbReference type="EMBL" id="KT347148">
    <property type="protein sequence ID" value="AMA21025.1"/>
    <property type="molecule type" value="Genomic_DNA"/>
</dbReference>
<comment type="similarity">
    <text evidence="1 7">Belongs to the bacterial ribosomal protein bS18 family.</text>
</comment>
<accession>B2Y1Y1</accession>
<dbReference type="GO" id="GO:0006412">
    <property type="term" value="P:translation"/>
    <property type="evidence" value="ECO:0007669"/>
    <property type="project" value="InterPro"/>
</dbReference>
<dbReference type="PANTHER" id="PTHR13479">
    <property type="entry name" value="30S RIBOSOMAL PROTEIN S18"/>
    <property type="match status" value="1"/>
</dbReference>
<gene>
    <name evidence="9" type="primary">rps18</name>
</gene>
<dbReference type="RefSeq" id="YP_001876598.1">
    <property type="nucleotide sequence ID" value="NC_010654.1"/>
</dbReference>
<dbReference type="GO" id="GO:0003735">
    <property type="term" value="F:structural constituent of ribosome"/>
    <property type="evidence" value="ECO:0007669"/>
    <property type="project" value="InterPro"/>
</dbReference>
<keyword evidence="3" id="KW-0694">RNA-binding</keyword>
<evidence type="ECO:0000313" key="11">
    <source>
        <dbReference type="EMBL" id="BAH11207.1"/>
    </source>
</evidence>
<dbReference type="GO" id="GO:0070181">
    <property type="term" value="F:small ribosomal subunit rRNA binding"/>
    <property type="evidence" value="ECO:0007669"/>
    <property type="project" value="TreeGrafter"/>
</dbReference>
<dbReference type="SUPFAM" id="SSF46911">
    <property type="entry name" value="Ribosomal protein S18"/>
    <property type="match status" value="1"/>
</dbReference>
<dbReference type="HAMAP" id="MF_00270">
    <property type="entry name" value="Ribosomal_bS18"/>
    <property type="match status" value="1"/>
</dbReference>
<evidence type="ECO:0000256" key="1">
    <source>
        <dbReference type="ARBA" id="ARBA00005589"/>
    </source>
</evidence>
<dbReference type="Pfam" id="PF01084">
    <property type="entry name" value="Ribosomal_S18"/>
    <property type="match status" value="1"/>
</dbReference>
<keyword evidence="5 7" id="KW-0687">Ribonucleoprotein</keyword>
<reference evidence="9" key="2">
    <citation type="journal article" date="2008" name="BMC Evol. Biol.">
        <title>The complete plastid genome sequence of Welwitschia mirabilis: an unusually compact plastome with accelerated divergence rates.</title>
        <authorList>
            <person name="McCoy S.R."/>
            <person name="Kuehl J.V."/>
            <person name="Boore J.L."/>
            <person name="Raubeson L.A."/>
        </authorList>
    </citation>
    <scope>NUCLEOTIDE SEQUENCE [LARGE SCALE GENOMIC DNA]</scope>
</reference>
<evidence type="ECO:0000256" key="2">
    <source>
        <dbReference type="ARBA" id="ARBA00022730"/>
    </source>
</evidence>
<sequence>MSKQSFDFKRFKPEIPSGSRKRSKQSFDFKRFKSDIPSNKSETPSNKPETPSNKPETSSSSRKRKPFHFKRFKPPRPTSSRKRRPRKISKKPIQIKSEDQINYKNVNLINRYISQQGKILSRKVNKLTWKQQRLMAVAIKRARILSFLPFTVKKLKFKKTKKKKIYPSHNKVQKDKEKKALPFTVKTKIKKL</sequence>
<feature type="compositionally biased region" description="Polar residues" evidence="8">
    <location>
        <begin position="36"/>
        <end position="57"/>
    </location>
</feature>
<dbReference type="PANTHER" id="PTHR13479:SF40">
    <property type="entry name" value="SMALL RIBOSOMAL SUBUNIT PROTEIN BS18M"/>
    <property type="match status" value="1"/>
</dbReference>
<geneLocation type="plastid" evidence="9"/>
<keyword evidence="2" id="KW-0699">rRNA-binding</keyword>
<evidence type="ECO:0000313" key="9">
    <source>
        <dbReference type="EMBL" id="ABY26811.1"/>
    </source>
</evidence>
<dbReference type="InterPro" id="IPR001648">
    <property type="entry name" value="Ribosomal_bS18"/>
</dbReference>
<dbReference type="EMBL" id="EU342371">
    <property type="protein sequence ID" value="ABY26811.1"/>
    <property type="molecule type" value="Genomic_DNA"/>
</dbReference>
<proteinExistence type="inferred from homology"/>
<organism evidence="9">
    <name type="scientific">Welwitschia mirabilis</name>
    <name type="common">Tree tumbo</name>
    <name type="synonym">Welwitschia bainesii</name>
    <dbReference type="NCBI Taxonomy" id="3377"/>
    <lineage>
        <taxon>Eukaryota</taxon>
        <taxon>Viridiplantae</taxon>
        <taxon>Streptophyta</taxon>
        <taxon>Embryophyta</taxon>
        <taxon>Tracheophyta</taxon>
        <taxon>Spermatophyta</taxon>
        <taxon>Gnetopsida</taxon>
        <taxon>Gnetidae</taxon>
        <taxon>Welwitschiales</taxon>
        <taxon>Welwitschiaceae</taxon>
        <taxon>Welwitschia</taxon>
    </lineage>
</organism>
<dbReference type="GeneID" id="6276264"/>
<dbReference type="NCBIfam" id="TIGR00165">
    <property type="entry name" value="S18"/>
    <property type="match status" value="1"/>
</dbReference>
<protein>
    <recommendedName>
        <fullName evidence="6">Small ribosomal subunit protein bS18c</fullName>
    </recommendedName>
</protein>
<evidence type="ECO:0000256" key="4">
    <source>
        <dbReference type="ARBA" id="ARBA00022980"/>
    </source>
</evidence>
<dbReference type="InterPro" id="IPR036870">
    <property type="entry name" value="Ribosomal_bS18_sf"/>
</dbReference>
<evidence type="ECO:0000313" key="10">
    <source>
        <dbReference type="EMBL" id="AMA21025.1"/>
    </source>
</evidence>
<dbReference type="FunFam" id="4.10.640.10:FF:000002">
    <property type="entry name" value="30S ribosomal protein S18, chloroplastic"/>
    <property type="match status" value="1"/>
</dbReference>
<evidence type="ECO:0000256" key="7">
    <source>
        <dbReference type="RuleBase" id="RU003910"/>
    </source>
</evidence>
<reference evidence="11" key="3">
    <citation type="journal article" date="2009" name="Mol. Phylogenet. Evol.">
        <title>Evolution of reduced and compact chloroplast genomes (cpDNAs) in gnetophytes: Selection toward a lower-cost strategy.</title>
        <authorList>
            <person name="Wu C.-S."/>
            <person name="Lai Y.-T."/>
            <person name="Lin C.-P."/>
            <person name="Wang Y.-N."/>
            <person name="Chaw S.-M."/>
        </authorList>
    </citation>
    <scope>NUCLEOTIDE SEQUENCE [LARGE SCALE GENOMIC DNA]</scope>
</reference>
<name>B2Y1Y1_WELMI</name>
<keyword evidence="9" id="KW-0934">Plastid</keyword>
<evidence type="ECO:0000256" key="6">
    <source>
        <dbReference type="ARBA" id="ARBA00035266"/>
    </source>
</evidence>
<reference evidence="11" key="1">
    <citation type="submission" date="2007-12" db="EMBL/GenBank/DDBJ databases">
        <authorList>
            <person name="Wu C."/>
            <person name="Chaw S."/>
        </authorList>
    </citation>
    <scope>NUCLEOTIDE SEQUENCE</scope>
</reference>
<feature type="compositionally biased region" description="Basic and acidic residues" evidence="8">
    <location>
        <begin position="25"/>
        <end position="34"/>
    </location>
</feature>
<feature type="compositionally biased region" description="Basic and acidic residues" evidence="8">
    <location>
        <begin position="1"/>
        <end position="13"/>
    </location>
</feature>
<evidence type="ECO:0000256" key="5">
    <source>
        <dbReference type="ARBA" id="ARBA00023274"/>
    </source>
</evidence>
<dbReference type="GO" id="GO:0005763">
    <property type="term" value="C:mitochondrial small ribosomal subunit"/>
    <property type="evidence" value="ECO:0007669"/>
    <property type="project" value="TreeGrafter"/>
</dbReference>
<evidence type="ECO:0000256" key="8">
    <source>
        <dbReference type="SAM" id="MobiDB-lite"/>
    </source>
</evidence>
<reference evidence="10" key="4">
    <citation type="journal article" date="2016" name="Mol. Biol. Evol.">
        <title>Ginkgo and Welwitschia Mitogenomes Reveal Extreme Contrasts in Gymnosperm Mitochondrial Evolution.</title>
        <authorList>
            <person name="Guo W."/>
            <person name="Grewe F."/>
            <person name="Fan W."/>
            <person name="Young G.J."/>
            <person name="Knoop V."/>
            <person name="Palmer J.D."/>
            <person name="Mower J.P."/>
        </authorList>
    </citation>
    <scope>NUCLEOTIDE SEQUENCE</scope>
</reference>